<dbReference type="InterPro" id="IPR015797">
    <property type="entry name" value="NUDIX_hydrolase-like_dom_sf"/>
</dbReference>
<proteinExistence type="predicted"/>
<name>A0AAJ5X9D2_9SPHN</name>
<evidence type="ECO:0000259" key="3">
    <source>
        <dbReference type="PROSITE" id="PS51462"/>
    </source>
</evidence>
<dbReference type="Proteomes" id="UP001218362">
    <property type="component" value="Chromosome"/>
</dbReference>
<evidence type="ECO:0000313" key="5">
    <source>
        <dbReference type="Proteomes" id="UP001218362"/>
    </source>
</evidence>
<dbReference type="KEGG" id="acob:P0Y56_06740"/>
<dbReference type="InterPro" id="IPR000086">
    <property type="entry name" value="NUDIX_hydrolase_dom"/>
</dbReference>
<accession>A0AAJ5X9D2</accession>
<dbReference type="AlphaFoldDB" id="A0AAJ5X9D2"/>
<dbReference type="PANTHER" id="PTHR43046:SF16">
    <property type="entry name" value="ADP-RIBOSE PYROPHOSPHATASE YJHB-RELATED"/>
    <property type="match status" value="1"/>
</dbReference>
<comment type="cofactor">
    <cofactor evidence="1">
        <name>Mg(2+)</name>
        <dbReference type="ChEBI" id="CHEBI:18420"/>
    </cofactor>
</comment>
<dbReference type="PROSITE" id="PS51462">
    <property type="entry name" value="NUDIX"/>
    <property type="match status" value="1"/>
</dbReference>
<dbReference type="PANTHER" id="PTHR43046">
    <property type="entry name" value="GDP-MANNOSE MANNOSYL HYDROLASE"/>
    <property type="match status" value="1"/>
</dbReference>
<keyword evidence="2" id="KW-0378">Hydrolase</keyword>
<gene>
    <name evidence="4" type="ORF">P0Y56_06740</name>
</gene>
<evidence type="ECO:0000256" key="1">
    <source>
        <dbReference type="ARBA" id="ARBA00001946"/>
    </source>
</evidence>
<organism evidence="4 5">
    <name type="scientific">Candidatus Andeanibacterium colombiense</name>
    <dbReference type="NCBI Taxonomy" id="3121345"/>
    <lineage>
        <taxon>Bacteria</taxon>
        <taxon>Pseudomonadati</taxon>
        <taxon>Pseudomonadota</taxon>
        <taxon>Alphaproteobacteria</taxon>
        <taxon>Sphingomonadales</taxon>
        <taxon>Sphingomonadaceae</taxon>
        <taxon>Candidatus Andeanibacterium</taxon>
    </lineage>
</organism>
<dbReference type="SUPFAM" id="SSF55811">
    <property type="entry name" value="Nudix"/>
    <property type="match status" value="1"/>
</dbReference>
<evidence type="ECO:0000256" key="2">
    <source>
        <dbReference type="ARBA" id="ARBA00022801"/>
    </source>
</evidence>
<sequence>MLHLIERLVPAPLHRAALRLAHRLRKLWWRTGVPRLAGVVVLARDPAGRVLLVRHSYGAGMWTLPGGGLHRGEDPARAAAREFAEELRCATGPLTLLEIHEGTLHGAPNRLHVFTCVTAETPAPDGREILEARFFAVDALPQNRGGRVALGLALLAAN</sequence>
<evidence type="ECO:0000313" key="4">
    <source>
        <dbReference type="EMBL" id="WEK47988.1"/>
    </source>
</evidence>
<dbReference type="Gene3D" id="3.90.79.10">
    <property type="entry name" value="Nucleoside Triphosphate Pyrophosphohydrolase"/>
    <property type="match status" value="1"/>
</dbReference>
<dbReference type="GO" id="GO:0016787">
    <property type="term" value="F:hydrolase activity"/>
    <property type="evidence" value="ECO:0007669"/>
    <property type="project" value="UniProtKB-KW"/>
</dbReference>
<dbReference type="Pfam" id="PF00293">
    <property type="entry name" value="NUDIX"/>
    <property type="match status" value="1"/>
</dbReference>
<reference evidence="4" key="1">
    <citation type="submission" date="2023-03" db="EMBL/GenBank/DDBJ databases">
        <title>Andean soil-derived lignocellulolytic bacterial consortium as a source of novel taxa and putative plastic-active enzymes.</title>
        <authorList>
            <person name="Diaz-Garcia L."/>
            <person name="Chuvochina M."/>
            <person name="Feuerriegel G."/>
            <person name="Bunk B."/>
            <person name="Sproer C."/>
            <person name="Streit W.R."/>
            <person name="Rodriguez L.M."/>
            <person name="Overmann J."/>
            <person name="Jimenez D.J."/>
        </authorList>
    </citation>
    <scope>NUCLEOTIDE SEQUENCE</scope>
    <source>
        <strain evidence="4">MAG 26</strain>
    </source>
</reference>
<feature type="domain" description="Nudix hydrolase" evidence="3">
    <location>
        <begin position="34"/>
        <end position="158"/>
    </location>
</feature>
<dbReference type="EMBL" id="CP119316">
    <property type="protein sequence ID" value="WEK47988.1"/>
    <property type="molecule type" value="Genomic_DNA"/>
</dbReference>
<protein>
    <submittedName>
        <fullName evidence="4">NUDIX domain-containing protein</fullName>
    </submittedName>
</protein>